<organism evidence="7 8">
    <name type="scientific">[Anoxybacillus] calidus</name>
    <dbReference type="NCBI Taxonomy" id="575178"/>
    <lineage>
        <taxon>Bacteria</taxon>
        <taxon>Bacillati</taxon>
        <taxon>Bacillota</taxon>
        <taxon>Bacilli</taxon>
        <taxon>Bacillales</taxon>
        <taxon>Anoxybacillaceae</taxon>
        <taxon>Paranoxybacillus</taxon>
    </lineage>
</organism>
<dbReference type="SUPFAM" id="SSF53335">
    <property type="entry name" value="S-adenosyl-L-methionine-dependent methyltransferases"/>
    <property type="match status" value="2"/>
</dbReference>
<dbReference type="Gene3D" id="3.40.50.150">
    <property type="entry name" value="Vaccinia Virus protein VP39"/>
    <property type="match status" value="1"/>
</dbReference>
<dbReference type="Pfam" id="PF06634">
    <property type="entry name" value="DUF1156"/>
    <property type="match status" value="1"/>
</dbReference>
<keyword evidence="3" id="KW-0808">Transferase</keyword>
<reference evidence="7 8" key="1">
    <citation type="submission" date="2020-07" db="EMBL/GenBank/DDBJ databases">
        <title>Genomic Encyclopedia of Type Strains, Phase IV (KMG-IV): sequencing the most valuable type-strain genomes for metagenomic binning, comparative biology and taxonomic classification.</title>
        <authorList>
            <person name="Goeker M."/>
        </authorList>
    </citation>
    <scope>NUCLEOTIDE SEQUENCE [LARGE SCALE GENOMIC DNA]</scope>
    <source>
        <strain evidence="7 8">DSM 25220</strain>
    </source>
</reference>
<evidence type="ECO:0000256" key="4">
    <source>
        <dbReference type="ARBA" id="ARBA00022747"/>
    </source>
</evidence>
<dbReference type="GO" id="GO:0032259">
    <property type="term" value="P:methylation"/>
    <property type="evidence" value="ECO:0007669"/>
    <property type="project" value="UniProtKB-KW"/>
</dbReference>
<dbReference type="GO" id="GO:0009307">
    <property type="term" value="P:DNA restriction-modification system"/>
    <property type="evidence" value="ECO:0007669"/>
    <property type="project" value="UniProtKB-KW"/>
</dbReference>
<comment type="similarity">
    <text evidence="1">Belongs to the N(4)/N(6)-methyltransferase family.</text>
</comment>
<dbReference type="InterPro" id="IPR002941">
    <property type="entry name" value="DNA_methylase_N4/N6"/>
</dbReference>
<evidence type="ECO:0000313" key="7">
    <source>
        <dbReference type="EMBL" id="MBA2871034.1"/>
    </source>
</evidence>
<evidence type="ECO:0000256" key="2">
    <source>
        <dbReference type="ARBA" id="ARBA00022603"/>
    </source>
</evidence>
<dbReference type="Proteomes" id="UP000580891">
    <property type="component" value="Unassembled WGS sequence"/>
</dbReference>
<evidence type="ECO:0000313" key="8">
    <source>
        <dbReference type="Proteomes" id="UP000580891"/>
    </source>
</evidence>
<dbReference type="EMBL" id="JACDUU010000002">
    <property type="protein sequence ID" value="MBA2871034.1"/>
    <property type="molecule type" value="Genomic_DNA"/>
</dbReference>
<keyword evidence="8" id="KW-1185">Reference proteome</keyword>
<comment type="caution">
    <text evidence="7">The sequence shown here is derived from an EMBL/GenBank/DDBJ whole genome shotgun (WGS) entry which is preliminary data.</text>
</comment>
<dbReference type="AlphaFoldDB" id="A0A7V9YYY0"/>
<dbReference type="PROSITE" id="PS00092">
    <property type="entry name" value="N6_MTASE"/>
    <property type="match status" value="1"/>
</dbReference>
<keyword evidence="4" id="KW-0680">Restriction system</keyword>
<dbReference type="InterPro" id="IPR009537">
    <property type="entry name" value="DUF1156"/>
</dbReference>
<dbReference type="GO" id="GO:0008170">
    <property type="term" value="F:N-methyltransferase activity"/>
    <property type="evidence" value="ECO:0007669"/>
    <property type="project" value="InterPro"/>
</dbReference>
<evidence type="ECO:0000259" key="6">
    <source>
        <dbReference type="Pfam" id="PF06634"/>
    </source>
</evidence>
<feature type="domain" description="DNA methylase N-4/N-6" evidence="5">
    <location>
        <begin position="487"/>
        <end position="594"/>
    </location>
</feature>
<evidence type="ECO:0000256" key="3">
    <source>
        <dbReference type="ARBA" id="ARBA00022679"/>
    </source>
</evidence>
<protein>
    <submittedName>
        <fullName evidence="7">Putative DNA methylase</fullName>
    </submittedName>
</protein>
<feature type="domain" description="DUF1156" evidence="6">
    <location>
        <begin position="39"/>
        <end position="80"/>
    </location>
</feature>
<keyword evidence="2 7" id="KW-0489">Methyltransferase</keyword>
<dbReference type="InterPro" id="IPR029063">
    <property type="entry name" value="SAM-dependent_MTases_sf"/>
</dbReference>
<dbReference type="InterPro" id="IPR002052">
    <property type="entry name" value="DNA_methylase_N6_adenine_CS"/>
</dbReference>
<dbReference type="GO" id="GO:0003677">
    <property type="term" value="F:DNA binding"/>
    <property type="evidence" value="ECO:0007669"/>
    <property type="project" value="InterPro"/>
</dbReference>
<dbReference type="RefSeq" id="WP_181536898.1">
    <property type="nucleotide sequence ID" value="NZ_JACDUU010000002.1"/>
</dbReference>
<sequence>MLFNDIKISQSPQIAPLPSNVEPRLIDNGTLHLEASLAGNAERYTRGETSHTIHVWWARRPHSSMRALAFASLCKDTTSESYDLLKDLTERSDKSILDYTANLLKKQYSYPPKVLDMFGGGGTIPFEVANIGADSYSIDANELSVFIQKCNLYYSQEVDNKKIIGIVRESGYRILEQLRNESETLFPLRNSMERPPFGYFWTYSMNCQKCNYKFYLSKRRWLSKKKDKNIALLIENKTQEQVFTIGTVPGNTKFENETVWLGRTSSKLACPNCGELYENISIKDCNDEIVALVRPAEGKGKEFIDVVEDAIPSLEYMTNFEKRLLGELNIILPDSKLPKWSGIVNPALYGIETHSDFVNLRQRIILLLLIKALRNEYENLKSLQNESTAKYVIALLSSLIDQLVDWNCRLSMWISQNEQVGRAFCGPGVSMYWDYIEIDPVLNGPANLFGKLERIISGISSINKFQVKPKIYHAYAQKLPFEDNFFDAIVTDPPYYDNIYYTVLADFFYAWKRLALELIDEQLFSVKQTDTSHELVASKFRSNTAEQAHEDYCNQFSHAIKEAARVLKDDGTFSLVYSHSSINGWEAIVKAYRNSNLVITSIQPLSIERKQRPRAMTSEAVNTCITLVAHKSFDTKKPAKIAEVLEKIEEISNSFAKDLLDSGWSEEDVGLTVFANGVGMLANISKIEDTKDDNESLTLIAKKVHERFPKFSVKNRKSL</sequence>
<dbReference type="Pfam" id="PF01555">
    <property type="entry name" value="N6_N4_Mtase"/>
    <property type="match status" value="1"/>
</dbReference>
<evidence type="ECO:0000256" key="1">
    <source>
        <dbReference type="ARBA" id="ARBA00006594"/>
    </source>
</evidence>
<proteinExistence type="inferred from homology"/>
<name>A0A7V9YYY0_9BACL</name>
<gene>
    <name evidence="7" type="ORF">HNQ85_001304</name>
</gene>
<accession>A0A7V9YYY0</accession>
<evidence type="ECO:0000259" key="5">
    <source>
        <dbReference type="Pfam" id="PF01555"/>
    </source>
</evidence>